<dbReference type="GeneID" id="20676434"/>
<dbReference type="InParanoid" id="W4K2V1"/>
<organism evidence="2 3">
    <name type="scientific">Heterobasidion irregulare (strain TC 32-1)</name>
    <dbReference type="NCBI Taxonomy" id="747525"/>
    <lineage>
        <taxon>Eukaryota</taxon>
        <taxon>Fungi</taxon>
        <taxon>Dikarya</taxon>
        <taxon>Basidiomycota</taxon>
        <taxon>Agaricomycotina</taxon>
        <taxon>Agaricomycetes</taxon>
        <taxon>Russulales</taxon>
        <taxon>Bondarzewiaceae</taxon>
        <taxon>Heterobasidion</taxon>
        <taxon>Heterobasidion annosum species complex</taxon>
    </lineage>
</organism>
<evidence type="ECO:0000313" key="2">
    <source>
        <dbReference type="EMBL" id="ETW79386.1"/>
    </source>
</evidence>
<accession>W4K2V1</accession>
<reference evidence="2 3" key="1">
    <citation type="journal article" date="2012" name="New Phytol.">
        <title>Insight into trade-off between wood decay and parasitism from the genome of a fungal forest pathogen.</title>
        <authorList>
            <person name="Olson A."/>
            <person name="Aerts A."/>
            <person name="Asiegbu F."/>
            <person name="Belbahri L."/>
            <person name="Bouzid O."/>
            <person name="Broberg A."/>
            <person name="Canback B."/>
            <person name="Coutinho P.M."/>
            <person name="Cullen D."/>
            <person name="Dalman K."/>
            <person name="Deflorio G."/>
            <person name="van Diepen L.T."/>
            <person name="Dunand C."/>
            <person name="Duplessis S."/>
            <person name="Durling M."/>
            <person name="Gonthier P."/>
            <person name="Grimwood J."/>
            <person name="Fossdal C.G."/>
            <person name="Hansson D."/>
            <person name="Henrissat B."/>
            <person name="Hietala A."/>
            <person name="Himmelstrand K."/>
            <person name="Hoffmeister D."/>
            <person name="Hogberg N."/>
            <person name="James T.Y."/>
            <person name="Karlsson M."/>
            <person name="Kohler A."/>
            <person name="Kues U."/>
            <person name="Lee Y.H."/>
            <person name="Lin Y.C."/>
            <person name="Lind M."/>
            <person name="Lindquist E."/>
            <person name="Lombard V."/>
            <person name="Lucas S."/>
            <person name="Lunden K."/>
            <person name="Morin E."/>
            <person name="Murat C."/>
            <person name="Park J."/>
            <person name="Raffaello T."/>
            <person name="Rouze P."/>
            <person name="Salamov A."/>
            <person name="Schmutz J."/>
            <person name="Solheim H."/>
            <person name="Stahlberg J."/>
            <person name="Velez H."/>
            <person name="de Vries R.P."/>
            <person name="Wiebenga A."/>
            <person name="Woodward S."/>
            <person name="Yakovlev I."/>
            <person name="Garbelotto M."/>
            <person name="Martin F."/>
            <person name="Grigoriev I.V."/>
            <person name="Stenlid J."/>
        </authorList>
    </citation>
    <scope>NUCLEOTIDE SEQUENCE [LARGE SCALE GENOMIC DNA]</scope>
    <source>
        <strain evidence="2 3">TC 32-1</strain>
    </source>
</reference>
<proteinExistence type="predicted"/>
<protein>
    <submittedName>
        <fullName evidence="2">Uncharacterized protein</fullName>
    </submittedName>
</protein>
<sequence length="143" mass="15550">MPSAGGRDCTVQDQSKPISATSSVLLRAALLDQAAAAASASASSHTGRCRLGRHRLDDTDSTTPTRRHRLDDIDSATPTRRHQLDDTDSTTPPRPYRLDAALSRPRRRLNASVSIPTPDDDTRFAATASDDLDSTIDLRNSRR</sequence>
<evidence type="ECO:0000256" key="1">
    <source>
        <dbReference type="SAM" id="MobiDB-lite"/>
    </source>
</evidence>
<keyword evidence="3" id="KW-1185">Reference proteome</keyword>
<dbReference type="Proteomes" id="UP000030671">
    <property type="component" value="Unassembled WGS sequence"/>
</dbReference>
<dbReference type="AlphaFoldDB" id="W4K2V1"/>
<feature type="compositionally biased region" description="Low complexity" evidence="1">
    <location>
        <begin position="35"/>
        <end position="44"/>
    </location>
</feature>
<dbReference type="HOGENOM" id="CLU_1806412_0_0_1"/>
<name>W4K2V1_HETIT</name>
<feature type="region of interest" description="Disordered" evidence="1">
    <location>
        <begin position="35"/>
        <end position="143"/>
    </location>
</feature>
<evidence type="ECO:0000313" key="3">
    <source>
        <dbReference type="Proteomes" id="UP000030671"/>
    </source>
</evidence>
<dbReference type="EMBL" id="KI925461">
    <property type="protein sequence ID" value="ETW79386.1"/>
    <property type="molecule type" value="Genomic_DNA"/>
</dbReference>
<gene>
    <name evidence="2" type="ORF">HETIRDRAFT_453813</name>
</gene>
<dbReference type="RefSeq" id="XP_009549619.1">
    <property type="nucleotide sequence ID" value="XM_009551324.1"/>
</dbReference>
<dbReference type="KEGG" id="hir:HETIRDRAFT_453813"/>